<feature type="region of interest" description="Disordered" evidence="3">
    <location>
        <begin position="29"/>
        <end position="63"/>
    </location>
</feature>
<dbReference type="OrthoDB" id="5169139at2"/>
<dbReference type="STRING" id="134849.SAMN05443668_106271"/>
<keyword evidence="2 4" id="KW-0732">Signal</keyword>
<dbReference type="EMBL" id="FRCS01000006">
    <property type="protein sequence ID" value="SHN39404.1"/>
    <property type="molecule type" value="Genomic_DNA"/>
</dbReference>
<organism evidence="6 7">
    <name type="scientific">Cryptosporangium aurantiacum</name>
    <dbReference type="NCBI Taxonomy" id="134849"/>
    <lineage>
        <taxon>Bacteria</taxon>
        <taxon>Bacillati</taxon>
        <taxon>Actinomycetota</taxon>
        <taxon>Actinomycetes</taxon>
        <taxon>Cryptosporangiales</taxon>
        <taxon>Cryptosporangiaceae</taxon>
        <taxon>Cryptosporangium</taxon>
    </lineage>
</organism>
<proteinExistence type="inferred from homology"/>
<dbReference type="InterPro" id="IPR051010">
    <property type="entry name" value="BCAA_transport"/>
</dbReference>
<dbReference type="SUPFAM" id="SSF53822">
    <property type="entry name" value="Periplasmic binding protein-like I"/>
    <property type="match status" value="1"/>
</dbReference>
<reference evidence="6 7" key="1">
    <citation type="submission" date="2016-11" db="EMBL/GenBank/DDBJ databases">
        <authorList>
            <person name="Jaros S."/>
            <person name="Januszkiewicz K."/>
            <person name="Wedrychowicz H."/>
        </authorList>
    </citation>
    <scope>NUCLEOTIDE SEQUENCE [LARGE SCALE GENOMIC DNA]</scope>
    <source>
        <strain evidence="6 7">DSM 46144</strain>
    </source>
</reference>
<evidence type="ECO:0000256" key="4">
    <source>
        <dbReference type="SAM" id="SignalP"/>
    </source>
</evidence>
<dbReference type="PROSITE" id="PS51257">
    <property type="entry name" value="PROKAR_LIPOPROTEIN"/>
    <property type="match status" value="1"/>
</dbReference>
<evidence type="ECO:0000313" key="7">
    <source>
        <dbReference type="Proteomes" id="UP000184440"/>
    </source>
</evidence>
<feature type="compositionally biased region" description="Low complexity" evidence="3">
    <location>
        <begin position="29"/>
        <end position="46"/>
    </location>
</feature>
<dbReference type="Pfam" id="PF13458">
    <property type="entry name" value="Peripla_BP_6"/>
    <property type="match status" value="1"/>
</dbReference>
<protein>
    <submittedName>
        <fullName evidence="6">Branched-chain amino acid transport system substrate-binding protein</fullName>
    </submittedName>
</protein>
<dbReference type="Gene3D" id="3.40.50.2300">
    <property type="match status" value="2"/>
</dbReference>
<dbReference type="InterPro" id="IPR028082">
    <property type="entry name" value="Peripla_BP_I"/>
</dbReference>
<dbReference type="AlphaFoldDB" id="A0A1M7R3B8"/>
<evidence type="ECO:0000313" key="6">
    <source>
        <dbReference type="EMBL" id="SHN39404.1"/>
    </source>
</evidence>
<name>A0A1M7R3B8_9ACTN</name>
<gene>
    <name evidence="6" type="ORF">SAMN05443668_106271</name>
</gene>
<dbReference type="Proteomes" id="UP000184440">
    <property type="component" value="Unassembled WGS sequence"/>
</dbReference>
<evidence type="ECO:0000256" key="3">
    <source>
        <dbReference type="SAM" id="MobiDB-lite"/>
    </source>
</evidence>
<sequence length="424" mass="42835">MKRSLMARSLGVTAALALLVSGCGEAATDSTATSATSTPTTIDSAIGTQFSGGKPGKASDSQSPIKVGLINQEGGTISNPEASAAVRAAFEYINAEQGGIGGHPLQVEVCKVTSSEESAQQCAQKFLNDSSIDVVMQGGLNVGTDAVHQTLNGAKPDVIALANPGTDLSAKNAFAVNPSVIAALPGLATYAKSKGYKSIGIVSGSDAGSLSIAQTAQGILNGFGITSKVTTYPSGSTDLTSAYSAALSAKPDAIAPLDTTTAGCTATAKALQSIGSTVPIVASSLCLTDQIKTALGDFPKWAYESTVLSLYAPDETGQLDFYKAVMSKYAGKDAQLGISAPQAFGAAFLLANVLNMVGPDKVTPASVSSALAAYTGGVLLGTPKVAFGSMAERGMPTLSGTADRFYTYSGDGKWASTPWQGLPQ</sequence>
<feature type="domain" description="Leucine-binding protein" evidence="5">
    <location>
        <begin position="64"/>
        <end position="374"/>
    </location>
</feature>
<feature type="signal peptide" evidence="4">
    <location>
        <begin position="1"/>
        <end position="26"/>
    </location>
</feature>
<feature type="chain" id="PRO_5013088114" evidence="4">
    <location>
        <begin position="27"/>
        <end position="424"/>
    </location>
</feature>
<comment type="similarity">
    <text evidence="1">Belongs to the leucine-binding protein family.</text>
</comment>
<dbReference type="InterPro" id="IPR028081">
    <property type="entry name" value="Leu-bd"/>
</dbReference>
<keyword evidence="7" id="KW-1185">Reference proteome</keyword>
<evidence type="ECO:0000256" key="1">
    <source>
        <dbReference type="ARBA" id="ARBA00010062"/>
    </source>
</evidence>
<accession>A0A1M7R3B8</accession>
<evidence type="ECO:0000256" key="2">
    <source>
        <dbReference type="ARBA" id="ARBA00022729"/>
    </source>
</evidence>
<evidence type="ECO:0000259" key="5">
    <source>
        <dbReference type="Pfam" id="PF13458"/>
    </source>
</evidence>
<dbReference type="PANTHER" id="PTHR30483">
    <property type="entry name" value="LEUCINE-SPECIFIC-BINDING PROTEIN"/>
    <property type="match status" value="1"/>
</dbReference>
<dbReference type="PANTHER" id="PTHR30483:SF38">
    <property type="entry name" value="BLR7848 PROTEIN"/>
    <property type="match status" value="1"/>
</dbReference>
<dbReference type="RefSeq" id="WP_084741574.1">
    <property type="nucleotide sequence ID" value="NZ_FRCS01000006.1"/>
</dbReference>